<organism evidence="2 3">
    <name type="scientific">Dactylosporangium vinaceum</name>
    <dbReference type="NCBI Taxonomy" id="53362"/>
    <lineage>
        <taxon>Bacteria</taxon>
        <taxon>Bacillati</taxon>
        <taxon>Actinomycetota</taxon>
        <taxon>Actinomycetes</taxon>
        <taxon>Micromonosporales</taxon>
        <taxon>Micromonosporaceae</taxon>
        <taxon>Dactylosporangium</taxon>
    </lineage>
</organism>
<keyword evidence="1" id="KW-1133">Transmembrane helix</keyword>
<keyword evidence="3" id="KW-1185">Reference proteome</keyword>
<feature type="transmembrane region" description="Helical" evidence="1">
    <location>
        <begin position="76"/>
        <end position="94"/>
    </location>
</feature>
<reference evidence="2 3" key="1">
    <citation type="submission" date="2024-09" db="EMBL/GenBank/DDBJ databases">
        <authorList>
            <person name="Sun Q."/>
            <person name="Mori K."/>
        </authorList>
    </citation>
    <scope>NUCLEOTIDE SEQUENCE [LARGE SCALE GENOMIC DNA]</scope>
    <source>
        <strain evidence="2 3">JCM 3307</strain>
    </source>
</reference>
<dbReference type="RefSeq" id="WP_223102278.1">
    <property type="nucleotide sequence ID" value="NZ_CP061913.1"/>
</dbReference>
<feature type="transmembrane region" description="Helical" evidence="1">
    <location>
        <begin position="130"/>
        <end position="152"/>
    </location>
</feature>
<proteinExistence type="predicted"/>
<protein>
    <submittedName>
        <fullName evidence="2">Uncharacterized protein</fullName>
    </submittedName>
</protein>
<accession>A0ABV5MBM2</accession>
<name>A0ABV5MBM2_9ACTN</name>
<feature type="transmembrane region" description="Helical" evidence="1">
    <location>
        <begin position="106"/>
        <end position="124"/>
    </location>
</feature>
<keyword evidence="1" id="KW-0812">Transmembrane</keyword>
<comment type="caution">
    <text evidence="2">The sequence shown here is derived from an EMBL/GenBank/DDBJ whole genome shotgun (WGS) entry which is preliminary data.</text>
</comment>
<evidence type="ECO:0000313" key="3">
    <source>
        <dbReference type="Proteomes" id="UP001589608"/>
    </source>
</evidence>
<dbReference type="Proteomes" id="UP001589608">
    <property type="component" value="Unassembled WGS sequence"/>
</dbReference>
<dbReference type="EMBL" id="JBHMCA010000046">
    <property type="protein sequence ID" value="MFB9446260.1"/>
    <property type="molecule type" value="Genomic_DNA"/>
</dbReference>
<evidence type="ECO:0000313" key="2">
    <source>
        <dbReference type="EMBL" id="MFB9446260.1"/>
    </source>
</evidence>
<gene>
    <name evidence="2" type="ORF">ACFFTR_24520</name>
</gene>
<sequence length="232" mass="24721">MPILVVLATVLAVLTPELSLVLLGAAWTYFLIAPVLEARRRRVRDPSAAAERWLAGNPDPAEVAFVAGGPSRTPGARIPVLATTLATAGLLYPVRARPLVPPVWRQCAYLSASGIAASAVVLGLRHGWWGGYGAFGVLLGVGLVFGTIPMFVAPDPPGGVFGVRSPMGERMLELAAQRPEYAEALGDGPVDWSVKLDDLPAREQREDWMDTVVELLDTAADDIWDGDGHHSI</sequence>
<evidence type="ECO:0000256" key="1">
    <source>
        <dbReference type="SAM" id="Phobius"/>
    </source>
</evidence>
<keyword evidence="1" id="KW-0472">Membrane</keyword>